<comment type="caution">
    <text evidence="1">The sequence shown here is derived from an EMBL/GenBank/DDBJ whole genome shotgun (WGS) entry which is preliminary data.</text>
</comment>
<dbReference type="PANTHER" id="PTHR42941">
    <property type="entry name" value="SLL1037 PROTEIN"/>
    <property type="match status" value="1"/>
</dbReference>
<dbReference type="NCBIfam" id="TIGR02122">
    <property type="entry name" value="TRAP_TAXI"/>
    <property type="match status" value="1"/>
</dbReference>
<name>A0A934ILR5_9HYPH</name>
<dbReference type="Pfam" id="PF16868">
    <property type="entry name" value="NMT1_3"/>
    <property type="match status" value="1"/>
</dbReference>
<dbReference type="InterPro" id="IPR011852">
    <property type="entry name" value="TRAP_TAXI"/>
</dbReference>
<proteinExistence type="predicted"/>
<organism evidence="1 2">
    <name type="scientific">Acuticoccus mangrovi</name>
    <dbReference type="NCBI Taxonomy" id="2796142"/>
    <lineage>
        <taxon>Bacteria</taxon>
        <taxon>Pseudomonadati</taxon>
        <taxon>Pseudomonadota</taxon>
        <taxon>Alphaproteobacteria</taxon>
        <taxon>Hyphomicrobiales</taxon>
        <taxon>Amorphaceae</taxon>
        <taxon>Acuticoccus</taxon>
    </lineage>
</organism>
<gene>
    <name evidence="1" type="ORF">JCR33_04655</name>
</gene>
<dbReference type="Proteomes" id="UP000609531">
    <property type="component" value="Unassembled WGS sequence"/>
</dbReference>
<evidence type="ECO:0000313" key="2">
    <source>
        <dbReference type="Proteomes" id="UP000609531"/>
    </source>
</evidence>
<protein>
    <submittedName>
        <fullName evidence="1">TAXI family TRAP transporter solute-binding subunit</fullName>
    </submittedName>
</protein>
<evidence type="ECO:0000313" key="1">
    <source>
        <dbReference type="EMBL" id="MBJ3774965.1"/>
    </source>
</evidence>
<dbReference type="AlphaFoldDB" id="A0A934ILR5"/>
<accession>A0A934ILR5</accession>
<dbReference type="PANTHER" id="PTHR42941:SF1">
    <property type="entry name" value="SLL1037 PROTEIN"/>
    <property type="match status" value="1"/>
</dbReference>
<sequence length="445" mass="48039">MRIRPPLLPILAAAVVAVAAAALVLWQILAPAHHTLRISAGTPGGTYAAFADALAATVAVGPLDRIDIMSSAGANQNADRLAKDEADVGLIQSDTPVAPNTLIAARLFPEAFHLVARIASGIERVSDLRGRRIGLLPQGAGSNALFERLLAHYEIPMSEVTVIHGDLKTQAEALRTGDIDAFFMVVALGNGTIGKIIQSTPTQLVAIEQAEAMALFDPALSASTVPVGAYSGDRPVPDRPIQVVTVHSLLAVRRGLSDATVEALTRSLFENRQEMVRLLPQAAFISAPTDQDRLAFGIHPGANLYYREDDPLFIVEYAEPMALGVTALALLLSGLWQARVWLANARKNRADHYNLEIVEILRRVEAAARYEEFEAIRHDLFDIFRKVIVDLDNDRIEERSLGSFSFAWQVAASTLNHRQLVVAGAIEERDAPPAPTVDGSSARSL</sequence>
<dbReference type="RefSeq" id="WP_198880866.1">
    <property type="nucleotide sequence ID" value="NZ_JAEKJA010000003.1"/>
</dbReference>
<reference evidence="1" key="1">
    <citation type="submission" date="2020-12" db="EMBL/GenBank/DDBJ databases">
        <title>Bacterial taxonomy.</title>
        <authorList>
            <person name="Pan X."/>
        </authorList>
    </citation>
    <scope>NUCLEOTIDE SEQUENCE</scope>
    <source>
        <strain evidence="1">B2012</strain>
    </source>
</reference>
<dbReference type="Gene3D" id="3.40.190.10">
    <property type="entry name" value="Periplasmic binding protein-like II"/>
    <property type="match status" value="2"/>
</dbReference>
<keyword evidence="2" id="KW-1185">Reference proteome</keyword>
<dbReference type="SUPFAM" id="SSF53850">
    <property type="entry name" value="Periplasmic binding protein-like II"/>
    <property type="match status" value="1"/>
</dbReference>
<dbReference type="EMBL" id="JAEKJA010000003">
    <property type="protein sequence ID" value="MBJ3774965.1"/>
    <property type="molecule type" value="Genomic_DNA"/>
</dbReference>